<keyword evidence="1" id="KW-0732">Signal</keyword>
<feature type="domain" description="Transglutaminase-like" evidence="2">
    <location>
        <begin position="252"/>
        <end position="329"/>
    </location>
</feature>
<dbReference type="Gene3D" id="3.10.620.30">
    <property type="match status" value="1"/>
</dbReference>
<organism evidence="4 5">
    <name type="scientific">Paracraurococcus lichenis</name>
    <dbReference type="NCBI Taxonomy" id="3064888"/>
    <lineage>
        <taxon>Bacteria</taxon>
        <taxon>Pseudomonadati</taxon>
        <taxon>Pseudomonadota</taxon>
        <taxon>Alphaproteobacteria</taxon>
        <taxon>Acetobacterales</taxon>
        <taxon>Roseomonadaceae</taxon>
        <taxon>Paracraurococcus</taxon>
    </lineage>
</organism>
<feature type="signal peptide" evidence="1">
    <location>
        <begin position="1"/>
        <end position="22"/>
    </location>
</feature>
<dbReference type="InterPro" id="IPR024618">
    <property type="entry name" value="DUF3857"/>
</dbReference>
<keyword evidence="5" id="KW-1185">Reference proteome</keyword>
<proteinExistence type="predicted"/>
<dbReference type="Pfam" id="PF01841">
    <property type="entry name" value="Transglut_core"/>
    <property type="match status" value="1"/>
</dbReference>
<evidence type="ECO:0000259" key="2">
    <source>
        <dbReference type="Pfam" id="PF01841"/>
    </source>
</evidence>
<dbReference type="SUPFAM" id="SSF54001">
    <property type="entry name" value="Cysteine proteinases"/>
    <property type="match status" value="1"/>
</dbReference>
<comment type="caution">
    <text evidence="4">The sequence shown here is derived from an EMBL/GenBank/DDBJ whole genome shotgun (WGS) entry which is preliminary data.</text>
</comment>
<gene>
    <name evidence="4" type="ORF">Q7A36_29015</name>
</gene>
<dbReference type="EMBL" id="JAUTWS010000047">
    <property type="protein sequence ID" value="MDO9712418.1"/>
    <property type="molecule type" value="Genomic_DNA"/>
</dbReference>
<evidence type="ECO:0000313" key="4">
    <source>
        <dbReference type="EMBL" id="MDO9712418.1"/>
    </source>
</evidence>
<accession>A0ABT9E8V5</accession>
<evidence type="ECO:0000313" key="5">
    <source>
        <dbReference type="Proteomes" id="UP001243009"/>
    </source>
</evidence>
<dbReference type="Gene3D" id="2.60.40.3140">
    <property type="match status" value="1"/>
</dbReference>
<protein>
    <submittedName>
        <fullName evidence="4">DUF3857 and transglutaminase domain-containing protein</fullName>
    </submittedName>
</protein>
<feature type="chain" id="PRO_5046903282" evidence="1">
    <location>
        <begin position="23"/>
        <end position="621"/>
    </location>
</feature>
<dbReference type="Pfam" id="PF12969">
    <property type="entry name" value="DUF3857"/>
    <property type="match status" value="1"/>
</dbReference>
<dbReference type="InterPro" id="IPR002931">
    <property type="entry name" value="Transglutaminase-like"/>
</dbReference>
<feature type="domain" description="DUF3857" evidence="3">
    <location>
        <begin position="40"/>
        <end position="203"/>
    </location>
</feature>
<reference evidence="4 5" key="1">
    <citation type="submission" date="2023-08" db="EMBL/GenBank/DDBJ databases">
        <title>The draft genome sequence of Paracraurococcus sp. LOR1-02.</title>
        <authorList>
            <person name="Kingkaew E."/>
            <person name="Tanasupawat S."/>
        </authorList>
    </citation>
    <scope>NUCLEOTIDE SEQUENCE [LARGE SCALE GENOMIC DNA]</scope>
    <source>
        <strain evidence="4 5">LOR1-02</strain>
    </source>
</reference>
<sequence length="621" mass="66956">MRHRIGLGVALLCAALAGQTRAAEPAASIRLFRSDILVEADGRAVQTTRTEIAAGNDAAAQREAQQAMTYSEGVERIDLVEGYTLKPDGRRLPVPPASVRRQMAPGQANLPQYANRVQVIAILPEVAGGDVLVTTWKRTIVRPVFPGRFALTTLFARTATWEDAEVTIRLPRGMPLVTEEFGPAHAVAAEGGMQVHRWRWRAPAVATDIAVLAPLDRLPRIFASSFPDWPTFSREYAALVARKVRVTPRIQELADSLAAGSADRREEARRLFDWVARNIRWVAIYVGDGNFVPNDAELVLSRGHGDCKDQVVLLMALLQARGIAAEPVLVNLGPTYRLSGPPTLTAFNHVIAWLPDWDLYGDSTAAGTPLGILAGGLYGKPILHVTAAGAAPRRMPAVPPGFSTSRLVTRMALDGEGRIAGESLTEATGAYVPWLRRMAAAAQAQGGERAAAEQLRAIGQIGTGLVVPAPLGATGPGYSVSGRFSLEARPGLLEGDGFQVPSGMRLLPRAGDGLLGPALLRGLPATEPTPCQAGEQAEDLELTLPPGFRLARLPRDRSLKGEAWSFEARWSLEGGTLRVARRMASRVEQPLCEGPLRTEAAKLLEEVRRDIDTRIELERVD</sequence>
<name>A0ABT9E8V5_9PROT</name>
<evidence type="ECO:0000256" key="1">
    <source>
        <dbReference type="SAM" id="SignalP"/>
    </source>
</evidence>
<dbReference type="InterPro" id="IPR038765">
    <property type="entry name" value="Papain-like_cys_pep_sf"/>
</dbReference>
<dbReference type="RefSeq" id="WP_305107273.1">
    <property type="nucleotide sequence ID" value="NZ_JAUTWS010000047.1"/>
</dbReference>
<dbReference type="Proteomes" id="UP001243009">
    <property type="component" value="Unassembled WGS sequence"/>
</dbReference>
<evidence type="ECO:0000259" key="3">
    <source>
        <dbReference type="Pfam" id="PF12969"/>
    </source>
</evidence>